<reference evidence="1" key="1">
    <citation type="journal article" date="2023" name="Mol. Phylogenet. Evol.">
        <title>Genome-scale phylogeny and comparative genomics of the fungal order Sordariales.</title>
        <authorList>
            <person name="Hensen N."/>
            <person name="Bonometti L."/>
            <person name="Westerberg I."/>
            <person name="Brannstrom I.O."/>
            <person name="Guillou S."/>
            <person name="Cros-Aarteil S."/>
            <person name="Calhoun S."/>
            <person name="Haridas S."/>
            <person name="Kuo A."/>
            <person name="Mondo S."/>
            <person name="Pangilinan J."/>
            <person name="Riley R."/>
            <person name="LaButti K."/>
            <person name="Andreopoulos B."/>
            <person name="Lipzen A."/>
            <person name="Chen C."/>
            <person name="Yan M."/>
            <person name="Daum C."/>
            <person name="Ng V."/>
            <person name="Clum A."/>
            <person name="Steindorff A."/>
            <person name="Ohm R.A."/>
            <person name="Martin F."/>
            <person name="Silar P."/>
            <person name="Natvig D.O."/>
            <person name="Lalanne C."/>
            <person name="Gautier V."/>
            <person name="Ament-Velasquez S.L."/>
            <person name="Kruys A."/>
            <person name="Hutchinson M.I."/>
            <person name="Powell A.J."/>
            <person name="Barry K."/>
            <person name="Miller A.N."/>
            <person name="Grigoriev I.V."/>
            <person name="Debuchy R."/>
            <person name="Gladieux P."/>
            <person name="Hiltunen Thoren M."/>
            <person name="Johannesson H."/>
        </authorList>
    </citation>
    <scope>NUCLEOTIDE SEQUENCE</scope>
    <source>
        <strain evidence="1">CBS 757.83</strain>
    </source>
</reference>
<evidence type="ECO:0000313" key="2">
    <source>
        <dbReference type="Proteomes" id="UP001305647"/>
    </source>
</evidence>
<comment type="caution">
    <text evidence="1">The sequence shown here is derived from an EMBL/GenBank/DDBJ whole genome shotgun (WGS) entry which is preliminary data.</text>
</comment>
<name>A0AAN6PZW0_9PEZI</name>
<organism evidence="1 2">
    <name type="scientific">Parathielavia hyrcaniae</name>
    <dbReference type="NCBI Taxonomy" id="113614"/>
    <lineage>
        <taxon>Eukaryota</taxon>
        <taxon>Fungi</taxon>
        <taxon>Dikarya</taxon>
        <taxon>Ascomycota</taxon>
        <taxon>Pezizomycotina</taxon>
        <taxon>Sordariomycetes</taxon>
        <taxon>Sordariomycetidae</taxon>
        <taxon>Sordariales</taxon>
        <taxon>Chaetomiaceae</taxon>
        <taxon>Parathielavia</taxon>
    </lineage>
</organism>
<reference evidence="1" key="2">
    <citation type="submission" date="2023-05" db="EMBL/GenBank/DDBJ databases">
        <authorList>
            <consortium name="Lawrence Berkeley National Laboratory"/>
            <person name="Steindorff A."/>
            <person name="Hensen N."/>
            <person name="Bonometti L."/>
            <person name="Westerberg I."/>
            <person name="Brannstrom I.O."/>
            <person name="Guillou S."/>
            <person name="Cros-Aarteil S."/>
            <person name="Calhoun S."/>
            <person name="Haridas S."/>
            <person name="Kuo A."/>
            <person name="Mondo S."/>
            <person name="Pangilinan J."/>
            <person name="Riley R."/>
            <person name="Labutti K."/>
            <person name="Andreopoulos B."/>
            <person name="Lipzen A."/>
            <person name="Chen C."/>
            <person name="Yanf M."/>
            <person name="Daum C."/>
            <person name="Ng V."/>
            <person name="Clum A."/>
            <person name="Ohm R."/>
            <person name="Martin F."/>
            <person name="Silar P."/>
            <person name="Natvig D."/>
            <person name="Lalanne C."/>
            <person name="Gautier V."/>
            <person name="Ament-Velasquez S.L."/>
            <person name="Kruys A."/>
            <person name="Hutchinson M.I."/>
            <person name="Powell A.J."/>
            <person name="Barry K."/>
            <person name="Miller A.N."/>
            <person name="Grigoriev I.V."/>
            <person name="Debuchy R."/>
            <person name="Gladieux P."/>
            <person name="Thoren M.H."/>
            <person name="Johannesson H."/>
        </authorList>
    </citation>
    <scope>NUCLEOTIDE SEQUENCE</scope>
    <source>
        <strain evidence="1">CBS 757.83</strain>
    </source>
</reference>
<keyword evidence="2" id="KW-1185">Reference proteome</keyword>
<gene>
    <name evidence="1" type="ORF">N658DRAFT_219615</name>
</gene>
<dbReference type="EMBL" id="MU863658">
    <property type="protein sequence ID" value="KAK4098467.1"/>
    <property type="molecule type" value="Genomic_DNA"/>
</dbReference>
<sequence>MQSVEVAKRIWPPLSNAVDDEGEIIGEILVGHPLVQVRIKNVPGEVGSCRATPYEPFIADYAEAAWDCVVIPLNIPIDQAPKDLRLALFRRGIGQEHVIQVDILERFCCVVVILICSCWSSAPAGPPVLVVAEWLLDDPMAASGRVANSFEAFRKSERGTRKYAGHERPLFERETSPLILRIG</sequence>
<protein>
    <submittedName>
        <fullName evidence="1">Uncharacterized protein</fullName>
    </submittedName>
</protein>
<dbReference type="AlphaFoldDB" id="A0AAN6PZW0"/>
<evidence type="ECO:0000313" key="1">
    <source>
        <dbReference type="EMBL" id="KAK4098467.1"/>
    </source>
</evidence>
<accession>A0AAN6PZW0</accession>
<dbReference type="Proteomes" id="UP001305647">
    <property type="component" value="Unassembled WGS sequence"/>
</dbReference>
<proteinExistence type="predicted"/>